<dbReference type="OrthoDB" id="3266934at2759"/>
<dbReference type="Proteomes" id="UP000613580">
    <property type="component" value="Unassembled WGS sequence"/>
</dbReference>
<feature type="region of interest" description="Disordered" evidence="1">
    <location>
        <begin position="462"/>
        <end position="489"/>
    </location>
</feature>
<evidence type="ECO:0000313" key="4">
    <source>
        <dbReference type="Proteomes" id="UP000613580"/>
    </source>
</evidence>
<keyword evidence="4" id="KW-1185">Reference proteome</keyword>
<sequence length="641" mass="65910">MIPRGICFDHALLTSVPSGFITTRARHHACPADPLFDDTTTAFPFPSRAHRAPERVAMPRPRSILLFLWAALFHVVFVHGAGSDFAWSSVSQLTTCQPASLAWDFSGSNEDLTITITNAGVAQTSPNDPSTSTVVQQTSTEQAQTSPQQAQTPTQQTQTPTQQPQSPPQVQPQTPPQVQPTGGKGGKGPGRPPGGGRPGRPPGGAMLGGFPGGSVPGGAPGGAAPGGVPGGDGFRRPHIPPTRRDVSQPISATIQASSQAYSWSAVNVAEGWYTLVANLASSGATVQSNAFFVSEGTDTSCLVEHPGSSASSPARTSGSGATGVATGATNGGPTTTTGGSSLIPTGTPANGTFTGSFPAGPSHGTPFVGSALSSSKVNRGAIAGGIIGGLAFLAALTVLALYIGRARNRRNSGARRWSGVIASDGKGRPPSAHVHSESVGPILLHDNNVYMIGNVTQRAGADLEKDPAAEETSDYAFSQEKLPSPPSPQDEVLFANNIGHSPTFAAIPPPEAAVVPQPVDAPSPMPPIIAPIPSPRTRTRPKSTPGPASPLMVDTFPYPPSPVPPPSPATRRSSTGEALGRRITRKAVPEYDPEDPALTPSRSITPAPISRPGSANELAQIPNPNNGAVHYLMPDMPPPQR</sequence>
<name>A0A8H6TKE2_MYCCL</name>
<comment type="caution">
    <text evidence="3">The sequence shown here is derived from an EMBL/GenBank/DDBJ whole genome shotgun (WGS) entry which is preliminary data.</text>
</comment>
<protein>
    <submittedName>
        <fullName evidence="3">Uncharacterized protein</fullName>
    </submittedName>
</protein>
<feature type="compositionally biased region" description="Gly residues" evidence="1">
    <location>
        <begin position="182"/>
        <end position="198"/>
    </location>
</feature>
<evidence type="ECO:0000256" key="2">
    <source>
        <dbReference type="SAM" id="Phobius"/>
    </source>
</evidence>
<feature type="compositionally biased region" description="Low complexity" evidence="1">
    <location>
        <begin position="306"/>
        <end position="348"/>
    </location>
</feature>
<evidence type="ECO:0000256" key="1">
    <source>
        <dbReference type="SAM" id="MobiDB-lite"/>
    </source>
</evidence>
<accession>A0A8H6TKE2</accession>
<feature type="region of interest" description="Disordered" evidence="1">
    <location>
        <begin position="530"/>
        <end position="641"/>
    </location>
</feature>
<feature type="compositionally biased region" description="Pro residues" evidence="1">
    <location>
        <begin position="165"/>
        <end position="178"/>
    </location>
</feature>
<feature type="region of interest" description="Disordered" evidence="1">
    <location>
        <begin position="120"/>
        <end position="248"/>
    </location>
</feature>
<proteinExistence type="predicted"/>
<feature type="compositionally biased region" description="Low complexity" evidence="1">
    <location>
        <begin position="129"/>
        <end position="164"/>
    </location>
</feature>
<feature type="compositionally biased region" description="Gly residues" evidence="1">
    <location>
        <begin position="205"/>
        <end position="232"/>
    </location>
</feature>
<organism evidence="3 4">
    <name type="scientific">Mycena chlorophos</name>
    <name type="common">Agaric fungus</name>
    <name type="synonym">Agaricus chlorophos</name>
    <dbReference type="NCBI Taxonomy" id="658473"/>
    <lineage>
        <taxon>Eukaryota</taxon>
        <taxon>Fungi</taxon>
        <taxon>Dikarya</taxon>
        <taxon>Basidiomycota</taxon>
        <taxon>Agaricomycotina</taxon>
        <taxon>Agaricomycetes</taxon>
        <taxon>Agaricomycetidae</taxon>
        <taxon>Agaricales</taxon>
        <taxon>Marasmiineae</taxon>
        <taxon>Mycenaceae</taxon>
        <taxon>Mycena</taxon>
    </lineage>
</organism>
<keyword evidence="2" id="KW-0472">Membrane</keyword>
<feature type="transmembrane region" description="Helical" evidence="2">
    <location>
        <begin position="381"/>
        <end position="403"/>
    </location>
</feature>
<dbReference type="AlphaFoldDB" id="A0A8H6TKE2"/>
<feature type="region of interest" description="Disordered" evidence="1">
    <location>
        <begin position="305"/>
        <end position="358"/>
    </location>
</feature>
<feature type="compositionally biased region" description="Pro residues" evidence="1">
    <location>
        <begin position="557"/>
        <end position="568"/>
    </location>
</feature>
<dbReference type="EMBL" id="JACAZE010000004">
    <property type="protein sequence ID" value="KAF7318322.1"/>
    <property type="molecule type" value="Genomic_DNA"/>
</dbReference>
<evidence type="ECO:0000313" key="3">
    <source>
        <dbReference type="EMBL" id="KAF7318322.1"/>
    </source>
</evidence>
<gene>
    <name evidence="3" type="ORF">HMN09_00341000</name>
</gene>
<reference evidence="3" key="1">
    <citation type="submission" date="2020-05" db="EMBL/GenBank/DDBJ databases">
        <title>Mycena genomes resolve the evolution of fungal bioluminescence.</title>
        <authorList>
            <person name="Tsai I.J."/>
        </authorList>
    </citation>
    <scope>NUCLEOTIDE SEQUENCE</scope>
    <source>
        <strain evidence="3">110903Hualien_Pintung</strain>
    </source>
</reference>
<keyword evidence="2" id="KW-0812">Transmembrane</keyword>
<keyword evidence="2" id="KW-1133">Transmembrane helix</keyword>